<evidence type="ECO:0000313" key="3">
    <source>
        <dbReference type="EMBL" id="SEJ69271.1"/>
    </source>
</evidence>
<name>A0A1H7AUF6_9BACL</name>
<dbReference type="GO" id="GO:0016874">
    <property type="term" value="F:ligase activity"/>
    <property type="evidence" value="ECO:0007669"/>
    <property type="project" value="UniProtKB-KW"/>
</dbReference>
<evidence type="ECO:0000313" key="4">
    <source>
        <dbReference type="Proteomes" id="UP000199200"/>
    </source>
</evidence>
<dbReference type="GO" id="GO:0046872">
    <property type="term" value="F:metal ion binding"/>
    <property type="evidence" value="ECO:0007669"/>
    <property type="project" value="InterPro"/>
</dbReference>
<proteinExistence type="predicted"/>
<dbReference type="STRING" id="426757.SAMN04488127_2514"/>
<dbReference type="EMBL" id="FNZF01000005">
    <property type="protein sequence ID" value="SEJ69271.1"/>
    <property type="molecule type" value="Genomic_DNA"/>
</dbReference>
<accession>A0A1H7AUF6</accession>
<dbReference type="Proteomes" id="UP000199200">
    <property type="component" value="Unassembled WGS sequence"/>
</dbReference>
<organism evidence="3 4">
    <name type="scientific">Bhargavaea ginsengi</name>
    <dbReference type="NCBI Taxonomy" id="426757"/>
    <lineage>
        <taxon>Bacteria</taxon>
        <taxon>Bacillati</taxon>
        <taxon>Bacillota</taxon>
        <taxon>Bacilli</taxon>
        <taxon>Bacillales</taxon>
        <taxon>Caryophanaceae</taxon>
        <taxon>Bhargavaea</taxon>
    </lineage>
</organism>
<keyword evidence="4" id="KW-1185">Reference proteome</keyword>
<dbReference type="InterPro" id="IPR011761">
    <property type="entry name" value="ATP-grasp"/>
</dbReference>
<dbReference type="AlphaFoldDB" id="A0A1H7AUF6"/>
<keyword evidence="1" id="KW-0547">Nucleotide-binding</keyword>
<keyword evidence="3" id="KW-0436">Ligase</keyword>
<dbReference type="GO" id="GO:0005524">
    <property type="term" value="F:ATP binding"/>
    <property type="evidence" value="ECO:0007669"/>
    <property type="project" value="UniProtKB-UniRule"/>
</dbReference>
<dbReference type="PROSITE" id="PS50975">
    <property type="entry name" value="ATP_GRASP"/>
    <property type="match status" value="1"/>
</dbReference>
<dbReference type="SUPFAM" id="SSF56059">
    <property type="entry name" value="Glutathione synthetase ATP-binding domain-like"/>
    <property type="match status" value="1"/>
</dbReference>
<dbReference type="Gene3D" id="3.30.470.20">
    <property type="entry name" value="ATP-grasp fold, B domain"/>
    <property type="match status" value="1"/>
</dbReference>
<evidence type="ECO:0000256" key="1">
    <source>
        <dbReference type="PROSITE-ProRule" id="PRU00409"/>
    </source>
</evidence>
<reference evidence="4" key="1">
    <citation type="submission" date="2016-10" db="EMBL/GenBank/DDBJ databases">
        <authorList>
            <person name="Varghese N."/>
            <person name="Submissions S."/>
        </authorList>
    </citation>
    <scope>NUCLEOTIDE SEQUENCE [LARGE SCALE GENOMIC DNA]</scope>
    <source>
        <strain evidence="4">CGMCC 1.6763</strain>
    </source>
</reference>
<protein>
    <submittedName>
        <fullName evidence="3">D-aspartate ligase</fullName>
    </submittedName>
</protein>
<gene>
    <name evidence="3" type="ORF">SAMN04488127_2514</name>
</gene>
<dbReference type="RefSeq" id="WP_092054830.1">
    <property type="nucleotide sequence ID" value="NZ_FNZF01000005.1"/>
</dbReference>
<dbReference type="OrthoDB" id="5420347at2"/>
<sequence>MDKASGVNIQFVPVVVGGNRGAYSLARAFYEAYGVKTHIISPMIIGPIENSRILKNHIQPDIELPEKFFDTIAKIERNFPGMKKIIIGADDRYAEMLVRLQDRFSEEWIVPYVNEDVFERATNKESFYAACEKAGVPYPKTLVITEFQENLPFAFPIVMKPANSPAYQGLHFAGKEKVYFVNSVEEYRGTYRLMRDGGYSEPIVLQEYIPGDDRSLAVVTAYTSPEDGEVKLIVFGQILLEDHTPTGVGNHLAILARPEDSITEDVRKLIAETGFTGFSNFDLKYDKRTGRYVFFELNGRLGVSNYYVTAAGHNPATYYVDDLIRKVDLPPVVNKREALFNVVPKRLLLKQIKSEPLRKKVKALYQEDKATNPLNAEFETNVKRRAVVWASTINYYRKFKLHPPKE</sequence>
<evidence type="ECO:0000259" key="2">
    <source>
        <dbReference type="PROSITE" id="PS50975"/>
    </source>
</evidence>
<feature type="domain" description="ATP-grasp" evidence="2">
    <location>
        <begin position="128"/>
        <end position="324"/>
    </location>
</feature>
<keyword evidence="1" id="KW-0067">ATP-binding</keyword>